<dbReference type="GO" id="GO:0016874">
    <property type="term" value="F:ligase activity"/>
    <property type="evidence" value="ECO:0007669"/>
    <property type="project" value="UniProtKB-KW"/>
</dbReference>
<dbReference type="EMBL" id="JBHRZI010000012">
    <property type="protein sequence ID" value="MFC3892796.1"/>
    <property type="molecule type" value="Genomic_DNA"/>
</dbReference>
<evidence type="ECO:0000313" key="2">
    <source>
        <dbReference type="EMBL" id="MFC3892796.1"/>
    </source>
</evidence>
<sequence length="476" mass="51613">MLLMRDEARRLAAARTFRRHQSLIADIHTGSAVPDELRLQKLHEILAAASRAELYADSVPALLADDVMRLRPLAEVLGALPLLPRSELSAHSHATFTVPLGEFLHYYETSGTTGPASAAPKADDDLIVNTVNIGEMWARFLSPGDIALILIIGALAPAPYQFEKVFEYLGITSLRPTVDYIDGDYSKVLRLIDELSVNVFVGAPSRLLAMIQFAARHGLAVPRFDRLLLIAEQVGPACLRHLSRLTGAEALVGSFGSSETGTTAVTCERGQLHLQLQSYVLELLDERGVRVVDGAADSGELVVTTLDLPGRPLLRYRTGDLIEVVGTPCACGLALPVMRTRGRESDVLAFAGGTVRQEDVESALWVDGSPDAAVLNYMLVIHEDEIVCLVTTDVLPDNGWADRTASRIAHVFPAHHLTVRPVEVLSPLATLSGDLGWKLSRVLDLGDIGAWSRLPTSLSHVVKETLESRGVMVCPR</sequence>
<organism evidence="2 3">
    <name type="scientific">Lentzea rhizosphaerae</name>
    <dbReference type="NCBI Taxonomy" id="2041025"/>
    <lineage>
        <taxon>Bacteria</taxon>
        <taxon>Bacillati</taxon>
        <taxon>Actinomycetota</taxon>
        <taxon>Actinomycetes</taxon>
        <taxon>Pseudonocardiales</taxon>
        <taxon>Pseudonocardiaceae</taxon>
        <taxon>Lentzea</taxon>
    </lineage>
</organism>
<evidence type="ECO:0000259" key="1">
    <source>
        <dbReference type="Pfam" id="PF00501"/>
    </source>
</evidence>
<reference evidence="3" key="1">
    <citation type="journal article" date="2019" name="Int. J. Syst. Evol. Microbiol.">
        <title>The Global Catalogue of Microorganisms (GCM) 10K type strain sequencing project: providing services to taxonomists for standard genome sequencing and annotation.</title>
        <authorList>
            <consortium name="The Broad Institute Genomics Platform"/>
            <consortium name="The Broad Institute Genome Sequencing Center for Infectious Disease"/>
            <person name="Wu L."/>
            <person name="Ma J."/>
        </authorList>
    </citation>
    <scope>NUCLEOTIDE SEQUENCE [LARGE SCALE GENOMIC DNA]</scope>
    <source>
        <strain evidence="3">CGMCC 4.7405</strain>
    </source>
</reference>
<name>A0ABV8BQY0_9PSEU</name>
<dbReference type="RefSeq" id="WP_382372771.1">
    <property type="nucleotide sequence ID" value="NZ_JBHRZI010000012.1"/>
</dbReference>
<keyword evidence="3" id="KW-1185">Reference proteome</keyword>
<protein>
    <submittedName>
        <fullName evidence="2">Phenylacetate--CoA ligase family protein</fullName>
    </submittedName>
</protein>
<dbReference type="PANTHER" id="PTHR43845">
    <property type="entry name" value="BLR5969 PROTEIN"/>
    <property type="match status" value="1"/>
</dbReference>
<keyword evidence="2" id="KW-0436">Ligase</keyword>
<dbReference type="InterPro" id="IPR000873">
    <property type="entry name" value="AMP-dep_synth/lig_dom"/>
</dbReference>
<proteinExistence type="predicted"/>
<dbReference type="Pfam" id="PF00501">
    <property type="entry name" value="AMP-binding"/>
    <property type="match status" value="1"/>
</dbReference>
<dbReference type="Proteomes" id="UP001595690">
    <property type="component" value="Unassembled WGS sequence"/>
</dbReference>
<accession>A0ABV8BQY0</accession>
<dbReference type="Gene3D" id="3.40.50.12780">
    <property type="entry name" value="N-terminal domain of ligase-like"/>
    <property type="match status" value="1"/>
</dbReference>
<dbReference type="InterPro" id="IPR042099">
    <property type="entry name" value="ANL_N_sf"/>
</dbReference>
<evidence type="ECO:0000313" key="3">
    <source>
        <dbReference type="Proteomes" id="UP001595690"/>
    </source>
</evidence>
<dbReference type="SUPFAM" id="SSF56801">
    <property type="entry name" value="Acetyl-CoA synthetase-like"/>
    <property type="match status" value="1"/>
</dbReference>
<dbReference type="PANTHER" id="PTHR43845:SF1">
    <property type="entry name" value="BLR5969 PROTEIN"/>
    <property type="match status" value="1"/>
</dbReference>
<feature type="domain" description="AMP-dependent synthetase/ligase" evidence="1">
    <location>
        <begin position="109"/>
        <end position="303"/>
    </location>
</feature>
<comment type="caution">
    <text evidence="2">The sequence shown here is derived from an EMBL/GenBank/DDBJ whole genome shotgun (WGS) entry which is preliminary data.</text>
</comment>
<gene>
    <name evidence="2" type="ORF">ACFOWZ_15060</name>
</gene>